<dbReference type="EMBL" id="JAKFGM010000002">
    <property type="protein sequence ID" value="MCF2515328.1"/>
    <property type="molecule type" value="Genomic_DNA"/>
</dbReference>
<dbReference type="AlphaFoldDB" id="A0A9X1QNV6"/>
<reference evidence="2" key="1">
    <citation type="submission" date="2022-01" db="EMBL/GenBank/DDBJ databases">
        <authorList>
            <person name="Jo J.-H."/>
            <person name="Im W.-T."/>
        </authorList>
    </citation>
    <scope>NUCLEOTIDE SEQUENCE</scope>
    <source>
        <strain evidence="2">G124</strain>
    </source>
</reference>
<name>A0A9X1QNV6_9SPHN</name>
<evidence type="ECO:0000313" key="3">
    <source>
        <dbReference type="Proteomes" id="UP001139410"/>
    </source>
</evidence>
<sequence length="71" mass="7787">MTEDEIAKKRFHAFLVIRLFGVALFILGTAIAFSDILRPGGWPLLGAVLAITGVVDAVYASRIVKRTSERK</sequence>
<dbReference type="Proteomes" id="UP001139410">
    <property type="component" value="Unassembled WGS sequence"/>
</dbReference>
<evidence type="ECO:0000256" key="1">
    <source>
        <dbReference type="SAM" id="Phobius"/>
    </source>
</evidence>
<organism evidence="2 3">
    <name type="scientific">Sphingomonas cremea</name>
    <dbReference type="NCBI Taxonomy" id="2904799"/>
    <lineage>
        <taxon>Bacteria</taxon>
        <taxon>Pseudomonadati</taxon>
        <taxon>Pseudomonadota</taxon>
        <taxon>Alphaproteobacteria</taxon>
        <taxon>Sphingomonadales</taxon>
        <taxon>Sphingomonadaceae</taxon>
        <taxon>Sphingomonas</taxon>
    </lineage>
</organism>
<proteinExistence type="predicted"/>
<protein>
    <submittedName>
        <fullName evidence="2">Uncharacterized protein</fullName>
    </submittedName>
</protein>
<keyword evidence="1" id="KW-0812">Transmembrane</keyword>
<feature type="transmembrane region" description="Helical" evidence="1">
    <location>
        <begin position="12"/>
        <end position="34"/>
    </location>
</feature>
<keyword evidence="1" id="KW-0472">Membrane</keyword>
<dbReference type="RefSeq" id="WP_235067864.1">
    <property type="nucleotide sequence ID" value="NZ_JAKFGM010000002.1"/>
</dbReference>
<comment type="caution">
    <text evidence="2">The sequence shown here is derived from an EMBL/GenBank/DDBJ whole genome shotgun (WGS) entry which is preliminary data.</text>
</comment>
<accession>A0A9X1QNV6</accession>
<gene>
    <name evidence="2" type="ORF">LVY65_09665</name>
</gene>
<feature type="transmembrane region" description="Helical" evidence="1">
    <location>
        <begin position="40"/>
        <end position="61"/>
    </location>
</feature>
<evidence type="ECO:0000313" key="2">
    <source>
        <dbReference type="EMBL" id="MCF2515328.1"/>
    </source>
</evidence>
<keyword evidence="3" id="KW-1185">Reference proteome</keyword>
<keyword evidence="1" id="KW-1133">Transmembrane helix</keyword>